<organism evidence="1 2">
    <name type="scientific">Rosa chinensis</name>
    <name type="common">China rose</name>
    <dbReference type="NCBI Taxonomy" id="74649"/>
    <lineage>
        <taxon>Eukaryota</taxon>
        <taxon>Viridiplantae</taxon>
        <taxon>Streptophyta</taxon>
        <taxon>Embryophyta</taxon>
        <taxon>Tracheophyta</taxon>
        <taxon>Spermatophyta</taxon>
        <taxon>Magnoliopsida</taxon>
        <taxon>eudicotyledons</taxon>
        <taxon>Gunneridae</taxon>
        <taxon>Pentapetalae</taxon>
        <taxon>rosids</taxon>
        <taxon>fabids</taxon>
        <taxon>Rosales</taxon>
        <taxon>Rosaceae</taxon>
        <taxon>Rosoideae</taxon>
        <taxon>Rosoideae incertae sedis</taxon>
        <taxon>Rosa</taxon>
    </lineage>
</organism>
<dbReference type="Gramene" id="PRQ34133">
    <property type="protein sequence ID" value="PRQ34133"/>
    <property type="gene ID" value="RchiOBHm_Chr5g0065471"/>
</dbReference>
<dbReference type="Proteomes" id="UP000238479">
    <property type="component" value="Chromosome 5"/>
</dbReference>
<keyword evidence="2" id="KW-1185">Reference proteome</keyword>
<reference evidence="1 2" key="1">
    <citation type="journal article" date="2018" name="Nat. Genet.">
        <title>The Rosa genome provides new insights in the design of modern roses.</title>
        <authorList>
            <person name="Bendahmane M."/>
        </authorList>
    </citation>
    <scope>NUCLEOTIDE SEQUENCE [LARGE SCALE GENOMIC DNA]</scope>
    <source>
        <strain evidence="2">cv. Old Blush</strain>
    </source>
</reference>
<evidence type="ECO:0000313" key="1">
    <source>
        <dbReference type="EMBL" id="PRQ34133.1"/>
    </source>
</evidence>
<evidence type="ECO:0000313" key="2">
    <source>
        <dbReference type="Proteomes" id="UP000238479"/>
    </source>
</evidence>
<dbReference type="AlphaFoldDB" id="A0A2P6QIZ5"/>
<name>A0A2P6QIZ5_ROSCH</name>
<comment type="caution">
    <text evidence="1">The sequence shown here is derived from an EMBL/GenBank/DDBJ whole genome shotgun (WGS) entry which is preliminary data.</text>
</comment>
<protein>
    <submittedName>
        <fullName evidence="1">Uncharacterized protein</fullName>
    </submittedName>
</protein>
<accession>A0A2P6QIZ5</accession>
<dbReference type="EMBL" id="PDCK01000043">
    <property type="protein sequence ID" value="PRQ34133.1"/>
    <property type="molecule type" value="Genomic_DNA"/>
</dbReference>
<gene>
    <name evidence="1" type="ORF">RchiOBHm_Chr5g0065471</name>
</gene>
<sequence length="93" mass="10363">MLRECRHSLGLRLGFRLGFRIKISTGVSILQPWNKMPEIGKLPWRFLAVRNCNELGIPLSAAYLEPHGDVFFVFSGSNSVYHGDGVYRGLAGA</sequence>
<proteinExistence type="predicted"/>